<organism evidence="1 2">
    <name type="scientific">Caldibacillus thermoamylovorans</name>
    <dbReference type="NCBI Taxonomy" id="35841"/>
    <lineage>
        <taxon>Bacteria</taxon>
        <taxon>Bacillati</taxon>
        <taxon>Bacillota</taxon>
        <taxon>Bacilli</taxon>
        <taxon>Bacillales</taxon>
        <taxon>Bacillaceae</taxon>
        <taxon>Caldibacillus</taxon>
    </lineage>
</organism>
<accession>A0A090IT12</accession>
<evidence type="ECO:0000313" key="1">
    <source>
        <dbReference type="EMBL" id="CEE01216.1"/>
    </source>
</evidence>
<sequence>MIFWYKNRCMSKNNGIGRKNYWKMNGIFLCLFKLFWSTTLSIISKKNVIEVVIPTRFEPATPTLSMKALKLDVFQNILKNHYLSVILINYFRCRTGYFRFSETFSPAFHPNFRKMHKKGRKEDKQKRHKP</sequence>
<protein>
    <submittedName>
        <fullName evidence="1">Uncharacterized protein</fullName>
    </submittedName>
</protein>
<dbReference type="EMBL" id="CCRF01000044">
    <property type="protein sequence ID" value="CEE01216.1"/>
    <property type="molecule type" value="Genomic_DNA"/>
</dbReference>
<reference evidence="1 2" key="1">
    <citation type="submission" date="2014-07" db="EMBL/GenBank/DDBJ databases">
        <authorList>
            <person name="Wibberg Daniel"/>
        </authorList>
    </citation>
    <scope>NUCLEOTIDE SEQUENCE [LARGE SCALE GENOMIC DNA]</scope>
</reference>
<evidence type="ECO:0000313" key="2">
    <source>
        <dbReference type="Proteomes" id="UP000040576"/>
    </source>
</evidence>
<name>A0A090IT12_9BACI</name>
<proteinExistence type="predicted"/>
<keyword evidence="2" id="KW-1185">Reference proteome</keyword>
<gene>
    <name evidence="1" type="ORF">BT1A1_1386</name>
</gene>
<dbReference type="AlphaFoldDB" id="A0A090IT12"/>
<dbReference type="Proteomes" id="UP000040576">
    <property type="component" value="Unassembled WGS sequence"/>
</dbReference>